<evidence type="ECO:0000256" key="12">
    <source>
        <dbReference type="ARBA" id="ARBA00023306"/>
    </source>
</evidence>
<dbReference type="Gene3D" id="3.30.980.40">
    <property type="match status" value="1"/>
</dbReference>
<accession>A0AAE3VJP0</accession>
<dbReference type="InterPro" id="IPR041027">
    <property type="entry name" value="FtsK_alpha"/>
</dbReference>
<comment type="caution">
    <text evidence="17">The sequence shown here is derived from an EMBL/GenBank/DDBJ whole genome shotgun (WGS) entry which is preliminary data.</text>
</comment>
<evidence type="ECO:0000256" key="5">
    <source>
        <dbReference type="ARBA" id="ARBA00022692"/>
    </source>
</evidence>
<keyword evidence="6 13" id="KW-0547">Nucleotide-binding</keyword>
<dbReference type="CDD" id="cd01127">
    <property type="entry name" value="TrwB_TraG_TraD_VirD4"/>
    <property type="match status" value="1"/>
</dbReference>
<keyword evidence="3" id="KW-1003">Cell membrane</keyword>
<dbReference type="InterPro" id="IPR050206">
    <property type="entry name" value="FtsK/SpoIIIE/SftA"/>
</dbReference>
<evidence type="ECO:0000256" key="1">
    <source>
        <dbReference type="ARBA" id="ARBA00004651"/>
    </source>
</evidence>
<keyword evidence="11 15" id="KW-0472">Membrane</keyword>
<evidence type="ECO:0000256" key="9">
    <source>
        <dbReference type="ARBA" id="ARBA00022989"/>
    </source>
</evidence>
<protein>
    <submittedName>
        <fullName evidence="17">S-DNA-T family DNA segregation ATPase FtsK/SpoIIIE</fullName>
    </submittedName>
</protein>
<dbReference type="InterPro" id="IPR036390">
    <property type="entry name" value="WH_DNA-bd_sf"/>
</dbReference>
<feature type="binding site" evidence="13">
    <location>
        <begin position="440"/>
        <end position="447"/>
    </location>
    <ligand>
        <name>ATP</name>
        <dbReference type="ChEBI" id="CHEBI:30616"/>
    </ligand>
</feature>
<evidence type="ECO:0000256" key="4">
    <source>
        <dbReference type="ARBA" id="ARBA00022618"/>
    </source>
</evidence>
<evidence type="ECO:0000256" key="10">
    <source>
        <dbReference type="ARBA" id="ARBA00023125"/>
    </source>
</evidence>
<evidence type="ECO:0000313" key="17">
    <source>
        <dbReference type="EMBL" id="MDQ0291650.1"/>
    </source>
</evidence>
<evidence type="ECO:0000256" key="13">
    <source>
        <dbReference type="PROSITE-ProRule" id="PRU00289"/>
    </source>
</evidence>
<comment type="similarity">
    <text evidence="2">Belongs to the FtsK/SpoIIIE/SftA family.</text>
</comment>
<dbReference type="Proteomes" id="UP001238163">
    <property type="component" value="Unassembled WGS sequence"/>
</dbReference>
<dbReference type="GO" id="GO:0051301">
    <property type="term" value="P:cell division"/>
    <property type="evidence" value="ECO:0007669"/>
    <property type="project" value="UniProtKB-KW"/>
</dbReference>
<dbReference type="AlphaFoldDB" id="A0AAE3VJP0"/>
<dbReference type="InterPro" id="IPR027417">
    <property type="entry name" value="P-loop_NTPase"/>
</dbReference>
<feature type="transmembrane region" description="Helical" evidence="15">
    <location>
        <begin position="64"/>
        <end position="94"/>
    </location>
</feature>
<dbReference type="Pfam" id="PF09397">
    <property type="entry name" value="FtsK_gamma"/>
    <property type="match status" value="1"/>
</dbReference>
<evidence type="ECO:0000256" key="8">
    <source>
        <dbReference type="ARBA" id="ARBA00022840"/>
    </source>
</evidence>
<dbReference type="Gene3D" id="3.40.50.300">
    <property type="entry name" value="P-loop containing nucleotide triphosphate hydrolases"/>
    <property type="match status" value="1"/>
</dbReference>
<dbReference type="SMART" id="SM00843">
    <property type="entry name" value="Ftsk_gamma"/>
    <property type="match status" value="1"/>
</dbReference>
<dbReference type="InterPro" id="IPR025199">
    <property type="entry name" value="FtsK_4TM"/>
</dbReference>
<keyword evidence="5 15" id="KW-0812">Transmembrane</keyword>
<evidence type="ECO:0000256" key="6">
    <source>
        <dbReference type="ARBA" id="ARBA00022741"/>
    </source>
</evidence>
<feature type="transmembrane region" description="Helical" evidence="15">
    <location>
        <begin position="115"/>
        <end position="133"/>
    </location>
</feature>
<feature type="region of interest" description="Disordered" evidence="14">
    <location>
        <begin position="779"/>
        <end position="802"/>
    </location>
</feature>
<reference evidence="17" key="1">
    <citation type="submission" date="2023-07" db="EMBL/GenBank/DDBJ databases">
        <title>Genomic Encyclopedia of Type Strains, Phase IV (KMG-IV): sequencing the most valuable type-strain genomes for metagenomic binning, comparative biology and taxonomic classification.</title>
        <authorList>
            <person name="Goeker M."/>
        </authorList>
    </citation>
    <scope>NUCLEOTIDE SEQUENCE</scope>
    <source>
        <strain evidence="17">DSM 24202</strain>
    </source>
</reference>
<evidence type="ECO:0000256" key="7">
    <source>
        <dbReference type="ARBA" id="ARBA00022829"/>
    </source>
</evidence>
<keyword evidence="10" id="KW-0238">DNA-binding</keyword>
<keyword evidence="9 15" id="KW-1133">Transmembrane helix</keyword>
<dbReference type="InterPro" id="IPR002543">
    <property type="entry name" value="FtsK_dom"/>
</dbReference>
<proteinExistence type="inferred from homology"/>
<organism evidence="17 18">
    <name type="scientific">Oligosphaera ethanolica</name>
    <dbReference type="NCBI Taxonomy" id="760260"/>
    <lineage>
        <taxon>Bacteria</taxon>
        <taxon>Pseudomonadati</taxon>
        <taxon>Lentisphaerota</taxon>
        <taxon>Oligosphaeria</taxon>
        <taxon>Oligosphaerales</taxon>
        <taxon>Oligosphaeraceae</taxon>
        <taxon>Oligosphaera</taxon>
    </lineage>
</organism>
<feature type="region of interest" description="Disordered" evidence="14">
    <location>
        <begin position="688"/>
        <end position="717"/>
    </location>
</feature>
<dbReference type="GO" id="GO:0005524">
    <property type="term" value="F:ATP binding"/>
    <property type="evidence" value="ECO:0007669"/>
    <property type="project" value="UniProtKB-UniRule"/>
</dbReference>
<evidence type="ECO:0000256" key="11">
    <source>
        <dbReference type="ARBA" id="ARBA00023136"/>
    </source>
</evidence>
<comment type="subcellular location">
    <subcellularLocation>
        <location evidence="1">Cell membrane</location>
        <topology evidence="1">Multi-pass membrane protein</topology>
    </subcellularLocation>
</comment>
<dbReference type="GO" id="GO:0007059">
    <property type="term" value="P:chromosome segregation"/>
    <property type="evidence" value="ECO:0007669"/>
    <property type="project" value="UniProtKB-KW"/>
</dbReference>
<feature type="compositionally biased region" description="Acidic residues" evidence="14">
    <location>
        <begin position="792"/>
        <end position="802"/>
    </location>
</feature>
<dbReference type="PANTHER" id="PTHR22683:SF41">
    <property type="entry name" value="DNA TRANSLOCASE FTSK"/>
    <property type="match status" value="1"/>
</dbReference>
<evidence type="ECO:0000256" key="3">
    <source>
        <dbReference type="ARBA" id="ARBA00022475"/>
    </source>
</evidence>
<name>A0AAE3VJP0_9BACT</name>
<gene>
    <name evidence="17" type="ORF">J3R75_003757</name>
</gene>
<feature type="region of interest" description="Disordered" evidence="14">
    <location>
        <begin position="221"/>
        <end position="285"/>
    </location>
</feature>
<dbReference type="PROSITE" id="PS50901">
    <property type="entry name" value="FTSK"/>
    <property type="match status" value="1"/>
</dbReference>
<dbReference type="GO" id="GO:0003677">
    <property type="term" value="F:DNA binding"/>
    <property type="evidence" value="ECO:0007669"/>
    <property type="project" value="UniProtKB-KW"/>
</dbReference>
<evidence type="ECO:0000313" key="18">
    <source>
        <dbReference type="Proteomes" id="UP001238163"/>
    </source>
</evidence>
<dbReference type="EMBL" id="JAUSVL010000001">
    <property type="protein sequence ID" value="MDQ0291650.1"/>
    <property type="molecule type" value="Genomic_DNA"/>
</dbReference>
<evidence type="ECO:0000256" key="14">
    <source>
        <dbReference type="SAM" id="MobiDB-lite"/>
    </source>
</evidence>
<keyword evidence="12" id="KW-0131">Cell cycle</keyword>
<feature type="transmembrane region" description="Helical" evidence="15">
    <location>
        <begin position="170"/>
        <end position="190"/>
    </location>
</feature>
<keyword evidence="7" id="KW-0159">Chromosome partition</keyword>
<keyword evidence="8 13" id="KW-0067">ATP-binding</keyword>
<evidence type="ECO:0000256" key="15">
    <source>
        <dbReference type="SAM" id="Phobius"/>
    </source>
</evidence>
<dbReference type="GO" id="GO:0005886">
    <property type="term" value="C:plasma membrane"/>
    <property type="evidence" value="ECO:0007669"/>
    <property type="project" value="UniProtKB-SubCell"/>
</dbReference>
<dbReference type="Pfam" id="PF13491">
    <property type="entry name" value="FtsK_4TM"/>
    <property type="match status" value="1"/>
</dbReference>
<evidence type="ECO:0000259" key="16">
    <source>
        <dbReference type="PROSITE" id="PS50901"/>
    </source>
</evidence>
<dbReference type="SUPFAM" id="SSF52540">
    <property type="entry name" value="P-loop containing nucleoside triphosphate hydrolases"/>
    <property type="match status" value="1"/>
</dbReference>
<dbReference type="SUPFAM" id="SSF46785">
    <property type="entry name" value="Winged helix' DNA-binding domain"/>
    <property type="match status" value="1"/>
</dbReference>
<feature type="compositionally biased region" description="Low complexity" evidence="14">
    <location>
        <begin position="262"/>
        <end position="271"/>
    </location>
</feature>
<dbReference type="Pfam" id="PF17854">
    <property type="entry name" value="FtsK_alpha"/>
    <property type="match status" value="1"/>
</dbReference>
<dbReference type="InterPro" id="IPR036388">
    <property type="entry name" value="WH-like_DNA-bd_sf"/>
</dbReference>
<evidence type="ECO:0000256" key="2">
    <source>
        <dbReference type="ARBA" id="ARBA00006474"/>
    </source>
</evidence>
<keyword evidence="18" id="KW-1185">Reference proteome</keyword>
<feature type="transmembrane region" description="Helical" evidence="15">
    <location>
        <begin position="24"/>
        <end position="44"/>
    </location>
</feature>
<dbReference type="PANTHER" id="PTHR22683">
    <property type="entry name" value="SPORULATION PROTEIN RELATED"/>
    <property type="match status" value="1"/>
</dbReference>
<keyword evidence="4" id="KW-0132">Cell division</keyword>
<sequence>MTAPALYNSSDTPPAAAGFRFSRYLALLFFLLLFLALWPVGSYHAADLDFYAGGLQGSAYPHNLIGYVGAHVASFMLLSFGLSAYPFTVLALLCSLRRLLWRRGVRPASWEYPTAFLLLLLGCAMLLGIWPGAGAALTERLNIATIPGGVLGQRLCAPGSGWLHLLMNSTGSAIVASSLIVIPLGIIWFFDWQLLCGNPLARMTAGLTGKFHKEPTVEEMLQAHPPKAASRPTEVDLPMPPSPVQEPAAAPSRPLPPRHPEPAAAAAAAARPPVPRPAPAPVADGDYVLPSLDLLDQRDESQNSVKAKEIERNKAILQNTLDNFGIEATVVNAVPGPQVTLFEISPAPGVKLSRISSLETNMRMDLQAASLRILTPIPGKNLVGIEVPNLSRVTVTVRNLMQDPQWEMSRMQIPLLLGKNISGKTVILDLSRAPHLLIAGATGSGKSVCMNLLITSMLFRFRPDQLRMIMVDPKVVEFQAYHQLPHLIVPVITEVNKVALALRWAINEMERRYRVLAKVGVRDLTSFNARQRNPAHPEPLDDLGNVIPDTMPFIVLIIDELADIMASAKAEVEQGLAKIAAKSRAVGIHTIIATQRPDVRVITGTIKANYPVRIAFQTSSHIDARTIMDTKGAESLLGQGDMLFKPPGAPSIERLQGGMASDAERDRVVEFVSAQAPQDFDESVFRSADDEDNGATDGTIPGASKLPGVADDDGGEDDSLVRQAQEIVLRDRRPTISYLQRTMGIGYNKAATLIEELERRGVVGPQIGSGKREILMVAPNAFGDKKPKPTHDDDDDEDDATR</sequence>
<dbReference type="InterPro" id="IPR018541">
    <property type="entry name" value="Ftsk_gamma"/>
</dbReference>
<dbReference type="Gene3D" id="1.10.10.10">
    <property type="entry name" value="Winged helix-like DNA-binding domain superfamily/Winged helix DNA-binding domain"/>
    <property type="match status" value="1"/>
</dbReference>
<dbReference type="RefSeq" id="WP_307264742.1">
    <property type="nucleotide sequence ID" value="NZ_JAUSVL010000001.1"/>
</dbReference>
<dbReference type="Pfam" id="PF01580">
    <property type="entry name" value="FtsK_SpoIIIE"/>
    <property type="match status" value="1"/>
</dbReference>
<feature type="domain" description="FtsK" evidence="16">
    <location>
        <begin position="423"/>
        <end position="625"/>
    </location>
</feature>